<keyword evidence="3" id="KW-0863">Zinc-finger</keyword>
<dbReference type="Proteomes" id="UP000836402">
    <property type="component" value="Unassembled WGS sequence"/>
</dbReference>
<protein>
    <recommendedName>
        <fullName evidence="6">HAT C-terminal dimerisation domain-containing protein</fullName>
    </recommendedName>
</protein>
<evidence type="ECO:0000256" key="1">
    <source>
        <dbReference type="ARBA" id="ARBA00004123"/>
    </source>
</evidence>
<dbReference type="InterPro" id="IPR012337">
    <property type="entry name" value="RNaseH-like_sf"/>
</dbReference>
<dbReference type="PANTHER" id="PTHR46481">
    <property type="entry name" value="ZINC FINGER BED DOMAIN-CONTAINING PROTEIN 4"/>
    <property type="match status" value="1"/>
</dbReference>
<keyword evidence="4" id="KW-0862">Zinc</keyword>
<dbReference type="InterPro" id="IPR052035">
    <property type="entry name" value="ZnF_BED_domain_contain"/>
</dbReference>
<organism evidence="7 8">
    <name type="scientific">Tilletia caries</name>
    <name type="common">wheat bunt fungus</name>
    <dbReference type="NCBI Taxonomy" id="13290"/>
    <lineage>
        <taxon>Eukaryota</taxon>
        <taxon>Fungi</taxon>
        <taxon>Dikarya</taxon>
        <taxon>Basidiomycota</taxon>
        <taxon>Ustilaginomycotina</taxon>
        <taxon>Exobasidiomycetes</taxon>
        <taxon>Tilletiales</taxon>
        <taxon>Tilletiaceae</taxon>
        <taxon>Tilletia</taxon>
    </lineage>
</organism>
<sequence>MHDVLVTELSVMEGALETDLGKKLALLLSSGLENHRELIAGCALTQWAGVLDPTVKDKLLNKHGDAGAMMDEIKKDGYKSLKRRHNGNMVQGQATLESSSQLRKYLSEPAVPISETDDENDKQNPLAYWKLHQQRFPQLAKFARDILAIPATTVASESAFSRSKLLITDRRTRLNKTSVSALMCLDDWYHRCPAVFESAPAGNA</sequence>
<evidence type="ECO:0000256" key="4">
    <source>
        <dbReference type="ARBA" id="ARBA00022833"/>
    </source>
</evidence>
<feature type="domain" description="HAT C-terminal dimerisation" evidence="6">
    <location>
        <begin position="102"/>
        <end position="189"/>
    </location>
</feature>
<evidence type="ECO:0000256" key="5">
    <source>
        <dbReference type="ARBA" id="ARBA00023242"/>
    </source>
</evidence>
<dbReference type="PANTHER" id="PTHR46481:SF10">
    <property type="entry name" value="ZINC FINGER BED DOMAIN-CONTAINING PROTEIN 39"/>
    <property type="match status" value="1"/>
</dbReference>
<dbReference type="SUPFAM" id="SSF53098">
    <property type="entry name" value="Ribonuclease H-like"/>
    <property type="match status" value="1"/>
</dbReference>
<dbReference type="Pfam" id="PF05699">
    <property type="entry name" value="Dimer_Tnp_hAT"/>
    <property type="match status" value="1"/>
</dbReference>
<comment type="subcellular location">
    <subcellularLocation>
        <location evidence="1">Nucleus</location>
    </subcellularLocation>
</comment>
<evidence type="ECO:0000256" key="2">
    <source>
        <dbReference type="ARBA" id="ARBA00022723"/>
    </source>
</evidence>
<evidence type="ECO:0000313" key="8">
    <source>
        <dbReference type="Proteomes" id="UP000836402"/>
    </source>
</evidence>
<name>A0ABN7ITC3_9BASI</name>
<proteinExistence type="predicted"/>
<evidence type="ECO:0000259" key="6">
    <source>
        <dbReference type="Pfam" id="PF05699"/>
    </source>
</evidence>
<reference evidence="7" key="1">
    <citation type="submission" date="2020-10" db="EMBL/GenBank/DDBJ databases">
        <authorList>
            <person name="Sedaghatjoo S."/>
        </authorList>
    </citation>
    <scope>NUCLEOTIDE SEQUENCE</scope>
    <source>
        <strain evidence="7">AZH3</strain>
    </source>
</reference>
<gene>
    <name evidence="7" type="ORF">JKIAZH3_G3626</name>
</gene>
<dbReference type="EMBL" id="CAJHJG010002973">
    <property type="protein sequence ID" value="CAD6925216.1"/>
    <property type="molecule type" value="Genomic_DNA"/>
</dbReference>
<comment type="caution">
    <text evidence="7">The sequence shown here is derived from an EMBL/GenBank/DDBJ whole genome shotgun (WGS) entry which is preliminary data.</text>
</comment>
<evidence type="ECO:0000256" key="3">
    <source>
        <dbReference type="ARBA" id="ARBA00022771"/>
    </source>
</evidence>
<dbReference type="InterPro" id="IPR008906">
    <property type="entry name" value="HATC_C_dom"/>
</dbReference>
<keyword evidence="5" id="KW-0539">Nucleus</keyword>
<keyword evidence="8" id="KW-1185">Reference proteome</keyword>
<accession>A0ABN7ITC3</accession>
<evidence type="ECO:0000313" key="7">
    <source>
        <dbReference type="EMBL" id="CAD6925216.1"/>
    </source>
</evidence>
<keyword evidence="2" id="KW-0479">Metal-binding</keyword>